<dbReference type="PANTHER" id="PTHR45663">
    <property type="entry name" value="GEO12009P1"/>
    <property type="match status" value="1"/>
</dbReference>
<dbReference type="Pfam" id="PF00085">
    <property type="entry name" value="Thioredoxin"/>
    <property type="match status" value="1"/>
</dbReference>
<dbReference type="NCBIfam" id="TIGR01068">
    <property type="entry name" value="thioredoxin"/>
    <property type="match status" value="1"/>
</dbReference>
<evidence type="ECO:0000256" key="3">
    <source>
        <dbReference type="ARBA" id="ARBA00022982"/>
    </source>
</evidence>
<dbReference type="InterPro" id="IPR036249">
    <property type="entry name" value="Thioredoxin-like_sf"/>
</dbReference>
<evidence type="ECO:0000259" key="7">
    <source>
        <dbReference type="PROSITE" id="PS51352"/>
    </source>
</evidence>
<evidence type="ECO:0000256" key="2">
    <source>
        <dbReference type="ARBA" id="ARBA00022448"/>
    </source>
</evidence>
<dbReference type="PROSITE" id="PS00194">
    <property type="entry name" value="THIOREDOXIN_1"/>
    <property type="match status" value="1"/>
</dbReference>
<evidence type="ECO:0000256" key="5">
    <source>
        <dbReference type="ARBA" id="ARBA00023284"/>
    </source>
</evidence>
<dbReference type="EMBL" id="JBHSGO010000149">
    <property type="protein sequence ID" value="MFC4665893.1"/>
    <property type="molecule type" value="Genomic_DNA"/>
</dbReference>
<dbReference type="RefSeq" id="WP_380078427.1">
    <property type="nucleotide sequence ID" value="NZ_JBHSGO010000149.1"/>
</dbReference>
<dbReference type="InterPro" id="IPR017937">
    <property type="entry name" value="Thioredoxin_CS"/>
</dbReference>
<proteinExistence type="inferred from homology"/>
<dbReference type="CDD" id="cd02947">
    <property type="entry name" value="TRX_family"/>
    <property type="match status" value="1"/>
</dbReference>
<dbReference type="SUPFAM" id="SSF52833">
    <property type="entry name" value="Thioredoxin-like"/>
    <property type="match status" value="1"/>
</dbReference>
<evidence type="ECO:0000313" key="8">
    <source>
        <dbReference type="EMBL" id="MFC4665893.1"/>
    </source>
</evidence>
<name>A0ABV9K7D1_9PORP</name>
<dbReference type="InterPro" id="IPR013766">
    <property type="entry name" value="Thioredoxin_domain"/>
</dbReference>
<dbReference type="PROSITE" id="PS51352">
    <property type="entry name" value="THIOREDOXIN_2"/>
    <property type="match status" value="1"/>
</dbReference>
<reference evidence="9" key="1">
    <citation type="journal article" date="2019" name="Int. J. Syst. Evol. Microbiol.">
        <title>The Global Catalogue of Microorganisms (GCM) 10K type strain sequencing project: providing services to taxonomists for standard genome sequencing and annotation.</title>
        <authorList>
            <consortium name="The Broad Institute Genomics Platform"/>
            <consortium name="The Broad Institute Genome Sequencing Center for Infectious Disease"/>
            <person name="Wu L."/>
            <person name="Ma J."/>
        </authorList>
    </citation>
    <scope>NUCLEOTIDE SEQUENCE [LARGE SCALE GENOMIC DNA]</scope>
    <source>
        <strain evidence="9">CGMCC 4.7357</strain>
    </source>
</reference>
<protein>
    <recommendedName>
        <fullName evidence="6">Thioredoxin</fullName>
    </recommendedName>
</protein>
<keyword evidence="3" id="KW-0249">Electron transport</keyword>
<dbReference type="PANTHER" id="PTHR45663:SF11">
    <property type="entry name" value="GEO12009P1"/>
    <property type="match status" value="1"/>
</dbReference>
<keyword evidence="9" id="KW-1185">Reference proteome</keyword>
<gene>
    <name evidence="8" type="primary">trxA</name>
    <name evidence="8" type="ORF">ACFO3G_04655</name>
</gene>
<keyword evidence="5" id="KW-0676">Redox-active center</keyword>
<accession>A0ABV9K7D1</accession>
<comment type="caution">
    <text evidence="8">The sequence shown here is derived from an EMBL/GenBank/DDBJ whole genome shotgun (WGS) entry which is preliminary data.</text>
</comment>
<organism evidence="8 9">
    <name type="scientific">Falsiporphyromonas endometrii</name>
    <dbReference type="NCBI Taxonomy" id="1387297"/>
    <lineage>
        <taxon>Bacteria</taxon>
        <taxon>Pseudomonadati</taxon>
        <taxon>Bacteroidota</taxon>
        <taxon>Bacteroidia</taxon>
        <taxon>Bacteroidales</taxon>
        <taxon>Porphyromonadaceae</taxon>
        <taxon>Falsiporphyromonas</taxon>
    </lineage>
</organism>
<dbReference type="PRINTS" id="PR00421">
    <property type="entry name" value="THIOREDOXIN"/>
</dbReference>
<evidence type="ECO:0000313" key="9">
    <source>
        <dbReference type="Proteomes" id="UP001596020"/>
    </source>
</evidence>
<feature type="domain" description="Thioredoxin" evidence="7">
    <location>
        <begin position="4"/>
        <end position="122"/>
    </location>
</feature>
<dbReference type="InterPro" id="IPR005746">
    <property type="entry name" value="Thioredoxin"/>
</dbReference>
<dbReference type="Gene3D" id="3.40.30.10">
    <property type="entry name" value="Glutaredoxin"/>
    <property type="match status" value="1"/>
</dbReference>
<evidence type="ECO:0000256" key="4">
    <source>
        <dbReference type="ARBA" id="ARBA00023157"/>
    </source>
</evidence>
<keyword evidence="4" id="KW-1015">Disulfide bond</keyword>
<dbReference type="Proteomes" id="UP001596020">
    <property type="component" value="Unassembled WGS sequence"/>
</dbReference>
<sequence>MSIKYIKDKTEFSKLVSEVRKGDPMQNWYHEGRKPVIVDFFATWCGPCSALSPILEVLAEDYQDKVDIYKVDVDQCPDLTEMFNIRTVPTLLFSKRGVKMPTLMLGVLTKPQLKEIIDKWLEE</sequence>
<evidence type="ECO:0000256" key="6">
    <source>
        <dbReference type="NCBIfam" id="TIGR01068"/>
    </source>
</evidence>
<keyword evidence="2" id="KW-0813">Transport</keyword>
<comment type="similarity">
    <text evidence="1">Belongs to the thioredoxin family.</text>
</comment>
<evidence type="ECO:0000256" key="1">
    <source>
        <dbReference type="ARBA" id="ARBA00008987"/>
    </source>
</evidence>